<dbReference type="PANTHER" id="PTHR33121:SF64">
    <property type="entry name" value="CYCLIC DI-GMP PHOSPHODIESTERASE PDEF"/>
    <property type="match status" value="1"/>
</dbReference>
<keyword evidence="1" id="KW-1133">Transmembrane helix</keyword>
<dbReference type="SMART" id="SM00267">
    <property type="entry name" value="GGDEF"/>
    <property type="match status" value="1"/>
</dbReference>
<dbReference type="InterPro" id="IPR001633">
    <property type="entry name" value="EAL_dom"/>
</dbReference>
<feature type="transmembrane region" description="Helical" evidence="1">
    <location>
        <begin position="122"/>
        <end position="141"/>
    </location>
</feature>
<feature type="transmembrane region" description="Helical" evidence="1">
    <location>
        <begin position="245"/>
        <end position="264"/>
    </location>
</feature>
<feature type="domain" description="EAL" evidence="2">
    <location>
        <begin position="523"/>
        <end position="768"/>
    </location>
</feature>
<gene>
    <name evidence="3" type="ORF">M979_2048</name>
</gene>
<keyword evidence="1" id="KW-0472">Membrane</keyword>
<evidence type="ECO:0000256" key="1">
    <source>
        <dbReference type="SAM" id="Phobius"/>
    </source>
</evidence>
<feature type="transmembrane region" description="Helical" evidence="1">
    <location>
        <begin position="276"/>
        <end position="305"/>
    </location>
</feature>
<dbReference type="PANTHER" id="PTHR33121">
    <property type="entry name" value="CYCLIC DI-GMP PHOSPHODIESTERASE PDEF"/>
    <property type="match status" value="1"/>
</dbReference>
<dbReference type="Pfam" id="PF00563">
    <property type="entry name" value="EAL"/>
    <property type="match status" value="1"/>
</dbReference>
<dbReference type="InterPro" id="IPR050706">
    <property type="entry name" value="Cyclic-di-GMP_PDE-like"/>
</dbReference>
<evidence type="ECO:0000259" key="2">
    <source>
        <dbReference type="PROSITE" id="PS50883"/>
    </source>
</evidence>
<dbReference type="PROSITE" id="PS50883">
    <property type="entry name" value="EAL"/>
    <property type="match status" value="1"/>
</dbReference>
<dbReference type="AlphaFoldDB" id="A0A1B7HPL3"/>
<evidence type="ECO:0000313" key="4">
    <source>
        <dbReference type="Proteomes" id="UP000078286"/>
    </source>
</evidence>
<protein>
    <submittedName>
        <fullName evidence="3">Diguanylate cyclase/phosphodiesterase</fullName>
    </submittedName>
</protein>
<dbReference type="InterPro" id="IPR000160">
    <property type="entry name" value="GGDEF_dom"/>
</dbReference>
<dbReference type="Gene3D" id="3.20.20.450">
    <property type="entry name" value="EAL domain"/>
    <property type="match status" value="1"/>
</dbReference>
<name>A0A1B7HPL3_9ENTR</name>
<organism evidence="3 4">
    <name type="scientific">Buttiauxella noackiae ATCC 51607</name>
    <dbReference type="NCBI Taxonomy" id="1354255"/>
    <lineage>
        <taxon>Bacteria</taxon>
        <taxon>Pseudomonadati</taxon>
        <taxon>Pseudomonadota</taxon>
        <taxon>Gammaproteobacteria</taxon>
        <taxon>Enterobacterales</taxon>
        <taxon>Enterobacteriaceae</taxon>
        <taxon>Buttiauxella</taxon>
    </lineage>
</organism>
<keyword evidence="4" id="KW-1185">Reference proteome</keyword>
<dbReference type="PATRIC" id="fig|1354255.3.peg.2121"/>
<feature type="transmembrane region" description="Helical" evidence="1">
    <location>
        <begin position="325"/>
        <end position="354"/>
    </location>
</feature>
<proteinExistence type="predicted"/>
<dbReference type="Proteomes" id="UP000078286">
    <property type="component" value="Unassembled WGS sequence"/>
</dbReference>
<sequence length="768" mass="88164">MGLRSFLEKMYKPVVMENELANRNSRINKSTVVNQWRNFPLMYLARPKNLKKYITLCFSFVLLYSFADKLSNSIEISGTTIRLYDLTLPVISALLILYNKKAIPVLILFALYRVHTQPLPQVLDTISQLTAALISTKVYFYATGKRGAVSFGRSSLSAQRILWLICFNTLIFTLFQQFLLLKFNFISEINILSIPTLINIQWMLTSCITGTPFCYLILRACYQPLWFFNYLKKLKELIVSGPRAIYQLLWAMLVIGIMYCLIYVHGDSLIYTDYTIVWLLPVMLWGAICLGHALMSPLWVVMLILLSDYINNYISIDHEFTFNHYVSHLALTCSMIFTFSLTIVIVGVLVTRILKHIRSLKRISLSEPHTGLPNLLALKNDIIRYPHAGLCIIQCPELNTLTQTHGIIFRFEFVKAVFSYLSPLLMDNEKMYYSPGYGLLLRLNKVDDDIIHPYYKAMSSFRFSWEEMELGLNFGMAYMAYGKCINNLSYVVGQLNARTYESLKQGKAKALNVSHHGDQAISSGAIRHLLQKSIDRKSFMLVAQPIVSTKNSSQYYEILIRMKTINNKIFFPDTFLPVAEEAGLLAEVDLTVIEQTFQFMQSLDQSKSDTRFSINLTPQSLSRKDFLDRLNTLLKNYLIRPDRIIFEIIESDIIDSINASSVLQELRRLGCQIAIDDFGTGASSYSRLKTLEVDILKIDGSFIRNVVNDKFDRLIVMSFCEAAKFKSLQVVAEFVENEEIKQMLISMEVEWLQGYHTGKPVPIESLWS</sequence>
<feature type="transmembrane region" description="Helical" evidence="1">
    <location>
        <begin position="161"/>
        <end position="181"/>
    </location>
</feature>
<accession>A0A1B7HPL3</accession>
<dbReference type="SUPFAM" id="SSF141868">
    <property type="entry name" value="EAL domain-like"/>
    <property type="match status" value="1"/>
</dbReference>
<feature type="transmembrane region" description="Helical" evidence="1">
    <location>
        <begin position="202"/>
        <end position="225"/>
    </location>
</feature>
<keyword evidence="1" id="KW-0812">Transmembrane</keyword>
<evidence type="ECO:0000313" key="3">
    <source>
        <dbReference type="EMBL" id="OAT17554.1"/>
    </source>
</evidence>
<feature type="transmembrane region" description="Helical" evidence="1">
    <location>
        <begin position="87"/>
        <end position="110"/>
    </location>
</feature>
<dbReference type="GO" id="GO:0071111">
    <property type="term" value="F:cyclic-guanylate-specific phosphodiesterase activity"/>
    <property type="evidence" value="ECO:0007669"/>
    <property type="project" value="InterPro"/>
</dbReference>
<dbReference type="SMART" id="SM00052">
    <property type="entry name" value="EAL"/>
    <property type="match status" value="1"/>
</dbReference>
<dbReference type="InterPro" id="IPR035919">
    <property type="entry name" value="EAL_sf"/>
</dbReference>
<reference evidence="3 4" key="1">
    <citation type="submission" date="2016-04" db="EMBL/GenBank/DDBJ databases">
        <title>ATOL: Assembling a taxonomically balanced genome-scale reconstruction of the evolutionary history of the Enterobacteriaceae.</title>
        <authorList>
            <person name="Plunkett G.III."/>
            <person name="Neeno-Eckwall E.C."/>
            <person name="Glasner J.D."/>
            <person name="Perna N.T."/>
        </authorList>
    </citation>
    <scope>NUCLEOTIDE SEQUENCE [LARGE SCALE GENOMIC DNA]</scope>
    <source>
        <strain evidence="3 4">ATCC 51607</strain>
    </source>
</reference>
<dbReference type="CDD" id="cd01948">
    <property type="entry name" value="EAL"/>
    <property type="match status" value="1"/>
</dbReference>
<comment type="caution">
    <text evidence="3">The sequence shown here is derived from an EMBL/GenBank/DDBJ whole genome shotgun (WGS) entry which is preliminary data.</text>
</comment>
<dbReference type="EMBL" id="LXEO01000025">
    <property type="protein sequence ID" value="OAT17554.1"/>
    <property type="molecule type" value="Genomic_DNA"/>
</dbReference>